<dbReference type="EMBL" id="JACIFZ010000006">
    <property type="protein sequence ID" value="MBB4224120.1"/>
    <property type="molecule type" value="Genomic_DNA"/>
</dbReference>
<proteinExistence type="predicted"/>
<feature type="region of interest" description="Disordered" evidence="1">
    <location>
        <begin position="162"/>
        <end position="182"/>
    </location>
</feature>
<name>A0A840FXE4_9BURK</name>
<reference evidence="2 3" key="1">
    <citation type="submission" date="2020-08" db="EMBL/GenBank/DDBJ databases">
        <title>Genomic Encyclopedia of Type Strains, Phase IV (KMG-V): Genome sequencing to study the core and pangenomes of soil and plant-associated prokaryotes.</title>
        <authorList>
            <person name="Whitman W."/>
        </authorList>
    </citation>
    <scope>NUCLEOTIDE SEQUENCE [LARGE SCALE GENOMIC DNA]</scope>
    <source>
        <strain evidence="2 3">34/80</strain>
    </source>
</reference>
<accession>A0A840FXE4</accession>
<evidence type="ECO:0000256" key="1">
    <source>
        <dbReference type="SAM" id="MobiDB-lite"/>
    </source>
</evidence>
<sequence length="221" mass="24053">MLSRLAEADVREPANPTADRLSQWFGWTDAISLSAALDGTPATAQTSIRAPRNTEENECNRVKSALANAIVEDNTFGAGKDATSDFAPYRRRYLARQQAMEAGVGSLRSRLRSAMAARSPAMARLASVDVVMAQVLEAREHSLLSAVPGLLERHFERLRKAGEAPAAEEAQTPDAAAPPPDAWLDVFRKDAQDVLLAELDFRFQPVEGLLDALRTQATRTP</sequence>
<evidence type="ECO:0000313" key="3">
    <source>
        <dbReference type="Proteomes" id="UP000524450"/>
    </source>
</evidence>
<dbReference type="InterPro" id="IPR021783">
    <property type="entry name" value="DUF3348"/>
</dbReference>
<evidence type="ECO:0008006" key="4">
    <source>
        <dbReference type="Google" id="ProtNLM"/>
    </source>
</evidence>
<evidence type="ECO:0000313" key="2">
    <source>
        <dbReference type="EMBL" id="MBB4224120.1"/>
    </source>
</evidence>
<dbReference type="Proteomes" id="UP000524450">
    <property type="component" value="Unassembled WGS sequence"/>
</dbReference>
<comment type="caution">
    <text evidence="2">The sequence shown here is derived from an EMBL/GenBank/DDBJ whole genome shotgun (WGS) entry which is preliminary data.</text>
</comment>
<organism evidence="2 3">
    <name type="scientific">Variovorax guangxiensis</name>
    <dbReference type="NCBI Taxonomy" id="1775474"/>
    <lineage>
        <taxon>Bacteria</taxon>
        <taxon>Pseudomonadati</taxon>
        <taxon>Pseudomonadota</taxon>
        <taxon>Betaproteobacteria</taxon>
        <taxon>Burkholderiales</taxon>
        <taxon>Comamonadaceae</taxon>
        <taxon>Variovorax</taxon>
    </lineage>
</organism>
<dbReference type="AlphaFoldDB" id="A0A840FXE4"/>
<gene>
    <name evidence="2" type="ORF">GGD71_004911</name>
</gene>
<feature type="compositionally biased region" description="Low complexity" evidence="1">
    <location>
        <begin position="163"/>
        <end position="175"/>
    </location>
</feature>
<protein>
    <recommendedName>
        <fullName evidence="4">DUF3348 family protein</fullName>
    </recommendedName>
</protein>
<dbReference type="Pfam" id="PF11828">
    <property type="entry name" value="DUF3348"/>
    <property type="match status" value="1"/>
</dbReference>